<evidence type="ECO:0000256" key="1">
    <source>
        <dbReference type="ARBA" id="ARBA00022527"/>
    </source>
</evidence>
<keyword evidence="1" id="KW-0418">Kinase</keyword>
<dbReference type="RefSeq" id="WP_344947251.1">
    <property type="nucleotide sequence ID" value="NZ_BAAAZG010000018.1"/>
</dbReference>
<dbReference type="Gene3D" id="3.30.565.10">
    <property type="entry name" value="Histidine kinase-like ATPase, C-terminal domain"/>
    <property type="match status" value="1"/>
</dbReference>
<feature type="domain" description="Histidine kinase/HSP90-like ATPase" evidence="2">
    <location>
        <begin position="8"/>
        <end position="114"/>
    </location>
</feature>
<dbReference type="PANTHER" id="PTHR35526:SF3">
    <property type="entry name" value="ANTI-SIGMA-F FACTOR RSBW"/>
    <property type="match status" value="1"/>
</dbReference>
<dbReference type="PANTHER" id="PTHR35526">
    <property type="entry name" value="ANTI-SIGMA-F FACTOR RSBW-RELATED"/>
    <property type="match status" value="1"/>
</dbReference>
<dbReference type="EMBL" id="BAAAZG010000018">
    <property type="protein sequence ID" value="GAA4072991.1"/>
    <property type="molecule type" value="Genomic_DNA"/>
</dbReference>
<gene>
    <name evidence="3" type="ORF">GCM10022214_31690</name>
</gene>
<evidence type="ECO:0000259" key="2">
    <source>
        <dbReference type="Pfam" id="PF13581"/>
    </source>
</evidence>
<sequence length="238" mass="25579">MWALPQDATIAAVARGRVRETLRALLIPEEMVGDAATMVSELATNVLVHALRDRCRPSGQPELWMYRRGEASQIVTKVFDGAPWKGAVPHQPLRPAPGAEGGRGLELVDGLTGEHGGEWGVHRTRSRLGRSPTCGKVVYFALPAPKDSPAALPPIRQGCREAARHLEAALRARGLGPLHRSEGWDMSVLSVRAGITVWARDGGLAVTTPCAGMLRFPLGDVTEAAEAIVRHCEDLDAK</sequence>
<evidence type="ECO:0000313" key="3">
    <source>
        <dbReference type="EMBL" id="GAA4072991.1"/>
    </source>
</evidence>
<reference evidence="4" key="1">
    <citation type="journal article" date="2019" name="Int. J. Syst. Evol. Microbiol.">
        <title>The Global Catalogue of Microorganisms (GCM) 10K type strain sequencing project: providing services to taxonomists for standard genome sequencing and annotation.</title>
        <authorList>
            <consortium name="The Broad Institute Genomics Platform"/>
            <consortium name="The Broad Institute Genome Sequencing Center for Infectious Disease"/>
            <person name="Wu L."/>
            <person name="Ma J."/>
        </authorList>
    </citation>
    <scope>NUCLEOTIDE SEQUENCE [LARGE SCALE GENOMIC DNA]</scope>
    <source>
        <strain evidence="4">JCM 16702</strain>
    </source>
</reference>
<evidence type="ECO:0000313" key="4">
    <source>
        <dbReference type="Proteomes" id="UP001500683"/>
    </source>
</evidence>
<keyword evidence="1" id="KW-0808">Transferase</keyword>
<dbReference type="InterPro" id="IPR050267">
    <property type="entry name" value="Anti-sigma-factor_SerPK"/>
</dbReference>
<dbReference type="CDD" id="cd16936">
    <property type="entry name" value="HATPase_RsbW-like"/>
    <property type="match status" value="1"/>
</dbReference>
<keyword evidence="4" id="KW-1185">Reference proteome</keyword>
<keyword evidence="1" id="KW-0723">Serine/threonine-protein kinase</keyword>
<accession>A0ABP7VSK6</accession>
<dbReference type="InterPro" id="IPR036890">
    <property type="entry name" value="HATPase_C_sf"/>
</dbReference>
<protein>
    <recommendedName>
        <fullName evidence="2">Histidine kinase/HSP90-like ATPase domain-containing protein</fullName>
    </recommendedName>
</protein>
<dbReference type="Proteomes" id="UP001500683">
    <property type="component" value="Unassembled WGS sequence"/>
</dbReference>
<organism evidence="3 4">
    <name type="scientific">Actinomadura miaoliensis</name>
    <dbReference type="NCBI Taxonomy" id="430685"/>
    <lineage>
        <taxon>Bacteria</taxon>
        <taxon>Bacillati</taxon>
        <taxon>Actinomycetota</taxon>
        <taxon>Actinomycetes</taxon>
        <taxon>Streptosporangiales</taxon>
        <taxon>Thermomonosporaceae</taxon>
        <taxon>Actinomadura</taxon>
    </lineage>
</organism>
<dbReference type="Pfam" id="PF13581">
    <property type="entry name" value="HATPase_c_2"/>
    <property type="match status" value="1"/>
</dbReference>
<proteinExistence type="predicted"/>
<name>A0ABP7VSK6_9ACTN</name>
<comment type="caution">
    <text evidence="3">The sequence shown here is derived from an EMBL/GenBank/DDBJ whole genome shotgun (WGS) entry which is preliminary data.</text>
</comment>
<dbReference type="InterPro" id="IPR003594">
    <property type="entry name" value="HATPase_dom"/>
</dbReference>